<evidence type="ECO:0000256" key="1">
    <source>
        <dbReference type="ARBA" id="ARBA00022741"/>
    </source>
</evidence>
<feature type="coiled-coil region" evidence="5">
    <location>
        <begin position="517"/>
        <end position="619"/>
    </location>
</feature>
<evidence type="ECO:0000313" key="9">
    <source>
        <dbReference type="Proteomes" id="UP001162131"/>
    </source>
</evidence>
<dbReference type="Gene3D" id="3.40.50.300">
    <property type="entry name" value="P-loop containing nucleotide triphosphate hydrolases"/>
    <property type="match status" value="1"/>
</dbReference>
<feature type="region of interest" description="Disordered" evidence="6">
    <location>
        <begin position="1600"/>
        <end position="1653"/>
    </location>
</feature>
<evidence type="ECO:0000256" key="5">
    <source>
        <dbReference type="SAM" id="Coils"/>
    </source>
</evidence>
<dbReference type="Pfam" id="PF02263">
    <property type="entry name" value="GBP"/>
    <property type="match status" value="1"/>
</dbReference>
<dbReference type="InterPro" id="IPR030386">
    <property type="entry name" value="G_GB1_RHD3_dom"/>
</dbReference>
<dbReference type="GO" id="GO:0003924">
    <property type="term" value="F:GTPase activity"/>
    <property type="evidence" value="ECO:0007669"/>
    <property type="project" value="InterPro"/>
</dbReference>
<name>A0AAU9J3Z0_9CILI</name>
<dbReference type="EMBL" id="CAJZBQ010000021">
    <property type="protein sequence ID" value="CAG9318657.1"/>
    <property type="molecule type" value="Genomic_DNA"/>
</dbReference>
<dbReference type="Proteomes" id="UP001162131">
    <property type="component" value="Unassembled WGS sequence"/>
</dbReference>
<dbReference type="Gene3D" id="1.20.1000.10">
    <property type="entry name" value="Guanylate-binding protein, C-terminal domain"/>
    <property type="match status" value="1"/>
</dbReference>
<evidence type="ECO:0000259" key="7">
    <source>
        <dbReference type="PROSITE" id="PS51715"/>
    </source>
</evidence>
<gene>
    <name evidence="8" type="ORF">BSTOLATCC_MIC22027</name>
</gene>
<organism evidence="8 9">
    <name type="scientific">Blepharisma stoltei</name>
    <dbReference type="NCBI Taxonomy" id="1481888"/>
    <lineage>
        <taxon>Eukaryota</taxon>
        <taxon>Sar</taxon>
        <taxon>Alveolata</taxon>
        <taxon>Ciliophora</taxon>
        <taxon>Postciliodesmatophora</taxon>
        <taxon>Heterotrichea</taxon>
        <taxon>Heterotrichida</taxon>
        <taxon>Blepharismidae</taxon>
        <taxon>Blepharisma</taxon>
    </lineage>
</organism>
<feature type="coiled-coil region" evidence="5">
    <location>
        <begin position="1111"/>
        <end position="1370"/>
    </location>
</feature>
<dbReference type="PANTHER" id="PTHR10751">
    <property type="entry name" value="GUANYLATE BINDING PROTEIN"/>
    <property type="match status" value="1"/>
</dbReference>
<feature type="coiled-coil region" evidence="5">
    <location>
        <begin position="1412"/>
        <end position="1560"/>
    </location>
</feature>
<feature type="domain" description="GB1/RHD3-type G" evidence="7">
    <location>
        <begin position="65"/>
        <end position="336"/>
    </location>
</feature>
<protein>
    <recommendedName>
        <fullName evidence="7">GB1/RHD3-type G domain-containing protein</fullName>
    </recommendedName>
</protein>
<dbReference type="SUPFAM" id="SSF52540">
    <property type="entry name" value="P-loop containing nucleoside triphosphate hydrolases"/>
    <property type="match status" value="1"/>
</dbReference>
<comment type="caution">
    <text evidence="8">The sequence shown here is derived from an EMBL/GenBank/DDBJ whole genome shotgun (WGS) entry which is preliminary data.</text>
</comment>
<dbReference type="PROSITE" id="PS51715">
    <property type="entry name" value="G_GB1_RHD3"/>
    <property type="match status" value="1"/>
</dbReference>
<dbReference type="SUPFAM" id="SSF48340">
    <property type="entry name" value="Interferon-induced guanylate-binding protein 1 (GBP1), C-terminal domain"/>
    <property type="match status" value="1"/>
</dbReference>
<keyword evidence="3" id="KW-0342">GTP-binding</keyword>
<proteinExistence type="inferred from homology"/>
<dbReference type="GO" id="GO:0005525">
    <property type="term" value="F:GTP binding"/>
    <property type="evidence" value="ECO:0007669"/>
    <property type="project" value="UniProtKB-KW"/>
</dbReference>
<comment type="similarity">
    <text evidence="4">Belongs to the TRAFAC class dynamin-like GTPase superfamily. GB1/RHD3 GTPase family.</text>
</comment>
<evidence type="ECO:0000256" key="2">
    <source>
        <dbReference type="ARBA" id="ARBA00022801"/>
    </source>
</evidence>
<evidence type="ECO:0000256" key="4">
    <source>
        <dbReference type="PROSITE-ProRule" id="PRU01052"/>
    </source>
</evidence>
<feature type="compositionally biased region" description="Polar residues" evidence="6">
    <location>
        <begin position="1602"/>
        <end position="1621"/>
    </location>
</feature>
<keyword evidence="1" id="KW-0547">Nucleotide-binding</keyword>
<keyword evidence="2" id="KW-0378">Hydrolase</keyword>
<accession>A0AAU9J3Z0</accession>
<feature type="coiled-coil region" evidence="5">
    <location>
        <begin position="1054"/>
        <end position="1085"/>
    </location>
</feature>
<keyword evidence="9" id="KW-1185">Reference proteome</keyword>
<sequence>MEERNHSFRYVETYESSRPDSPISMNDSMMKFQYIDEAIPLLAYNQEIAKYSINDVAMDFLKSLSAPISIVAITGMNRTGKSYFLNRVLLNCKNGFNIAASASPCTKGVWVWGRPLTGTTTEGETCSVVLMDTEGLKIFGKDTDHDTRIFSLATLLSSYLIYNSFGSIDENSIENLSFISSLTQKIQIKSQQTEEISIEEYGSHFPTFLWVVRDFSSQLINSEGDIISAKEYLELSLQPQKGASSTIDNKNKTRRFIKEFFKERDCCTLVKPTDKDEDIENLKEKEFEDLKLEFVEQIVAARKKILGKCKVKTINGKAINGQMLTHLVEAYIKAINHGEALNAENAWIYICKTECTKSLQNAQDIYEKILTSSISNRFPISEEELKLIHKEAKEAALEHFELKAIGDEKLNYLKQLKESLQEKYYSIKSDNELETKRKATEFLTDNYSIVDSKLRKGEFKYFIDYDKSMKSFQKFFLEHGPEGPARREILLDFCMNKISSTSDFFIKTTSNELDMIIHTKSEKISQLENDIKEIKEDFARERDEFQRKITKMEAEKAELTVKEQSMREQILSLKSERDSLDKEMRSALKNVRTENSQQLENANTKVWEYEEKMKEMERILHQQVADFQEEKALFDQKIKYLELTLEESRRREKEIMNELKNQKKDHNLSIKDLQSRYENQLKFYQSRLDAESERFNELEREYEEKENEFDREKAELEESEIRNKSIISEMTLQIENFKQKLERKDIEFKKKINDSNREHEISLQKMKNKAEDFEKKYQNVDENYKSSLVQWQKENAVLAQKLEFAEQYLQESKKQLEDERKQHENMIRSIQAGTSVNSEEAETQLAKLKKQYYDDTKNLEIENDNLRKRLSQQLEEIIQKYNELELKSKIDTSNWAEKEIQFQEDIENLLNEKTQLQDQVSDLLKKVNSSIQDAEEKFKKRIKALENQLEETKSKHGEEVHAGNLRAEQSYQQLKIFYEEEKNRLEFRLKEEKEKSEKKYKIMSEEYEDRIRQNEDLFDEELTAKEDEMHELEEYYKEQVNMLTHQSGLDTQKIETLEKVLKETKENLENIQKTNAQAIEQLQEKFTSERNTLLEKVEKQANDIGVREREVESLNFKKDQLESQLSNKEAELEDTKSLYEKEKQIIAERLENLKIAYQKISDELNQKKSDSKREMALAQQDSEFKAKRILELEKSLHDAEDKYSETVKNLKDESGQELSSTIAKLTQVKENLEEKLEQRKKQLKDIAASSSKQISSLEKEKAVLSEKLVNLDMKKNDMEKQYKQEIENLQIQLKGKKDNESTGMMEIQLENERLKTRIQEIEKDNAERTSATERERILWENKFSFLIQQRDQEKNNLAEFQKKFEATIEQFQKQKALDREKQEIANKTMIDSIESRYSSQIKDMQENHASTTSDLTEKVKNQEKEIRSLREEIELEKRGRNSQSGNMEKRLQELTENEIKILNELDNTKKDRDTRIEEWQEKFNSEVNLLRTKLSEYEKRAKESEQQRSQLFIDLEKERAKWSMEKDHLISQKNQALDSLEALEKRKELLLRENEKLRADKGSRRQASGNFMRRAEGTKEFKQGAASLFGQAGITFEEFSKDISSTDTTGQKTPSSSTTGEASPKPPLFAFRTNSPSNRNRPVIQFEKKSEGN</sequence>
<keyword evidence="5" id="KW-0175">Coiled coil</keyword>
<dbReference type="InterPro" id="IPR027417">
    <property type="entry name" value="P-loop_NTPase"/>
</dbReference>
<dbReference type="InterPro" id="IPR015894">
    <property type="entry name" value="Guanylate-bd_N"/>
</dbReference>
<evidence type="ECO:0000313" key="8">
    <source>
        <dbReference type="EMBL" id="CAG9318657.1"/>
    </source>
</evidence>
<feature type="coiled-coil region" evidence="5">
    <location>
        <begin position="645"/>
        <end position="995"/>
    </location>
</feature>
<dbReference type="InterPro" id="IPR036543">
    <property type="entry name" value="Guanylate-bd_C_sf"/>
</dbReference>
<evidence type="ECO:0000256" key="6">
    <source>
        <dbReference type="SAM" id="MobiDB-lite"/>
    </source>
</evidence>
<reference evidence="8" key="1">
    <citation type="submission" date="2021-09" db="EMBL/GenBank/DDBJ databases">
        <authorList>
            <consortium name="AG Swart"/>
            <person name="Singh M."/>
            <person name="Singh A."/>
            <person name="Seah K."/>
            <person name="Emmerich C."/>
        </authorList>
    </citation>
    <scope>NUCLEOTIDE SEQUENCE</scope>
    <source>
        <strain evidence="8">ATCC30299</strain>
    </source>
</reference>
<dbReference type="Pfam" id="PF02841">
    <property type="entry name" value="GBP_C"/>
    <property type="match status" value="1"/>
</dbReference>
<evidence type="ECO:0000256" key="3">
    <source>
        <dbReference type="ARBA" id="ARBA00023134"/>
    </source>
</evidence>
<dbReference type="InterPro" id="IPR003191">
    <property type="entry name" value="Guanylate-bd/ATL_C"/>
</dbReference>